<organism evidence="2 3">
    <name type="scientific">Polarella glacialis</name>
    <name type="common">Dinoflagellate</name>
    <dbReference type="NCBI Taxonomy" id="89957"/>
    <lineage>
        <taxon>Eukaryota</taxon>
        <taxon>Sar</taxon>
        <taxon>Alveolata</taxon>
        <taxon>Dinophyceae</taxon>
        <taxon>Suessiales</taxon>
        <taxon>Suessiaceae</taxon>
        <taxon>Polarella</taxon>
    </lineage>
</organism>
<dbReference type="Proteomes" id="UP000626109">
    <property type="component" value="Unassembled WGS sequence"/>
</dbReference>
<feature type="compositionally biased region" description="Basic and acidic residues" evidence="1">
    <location>
        <begin position="194"/>
        <end position="218"/>
    </location>
</feature>
<reference evidence="2" key="1">
    <citation type="submission" date="2021-02" db="EMBL/GenBank/DDBJ databases">
        <authorList>
            <person name="Dougan E. K."/>
            <person name="Rhodes N."/>
            <person name="Thang M."/>
            <person name="Chan C."/>
        </authorList>
    </citation>
    <scope>NUCLEOTIDE SEQUENCE</scope>
</reference>
<evidence type="ECO:0000256" key="1">
    <source>
        <dbReference type="SAM" id="MobiDB-lite"/>
    </source>
</evidence>
<dbReference type="EMBL" id="CAJNNW010024895">
    <property type="protein sequence ID" value="CAE8674742.1"/>
    <property type="molecule type" value="Genomic_DNA"/>
</dbReference>
<sequence length="280" mass="30379">RSCSGASLRTPREVERQLEHERLLAAQEATAALHPLLLAAAAAEAEAEQAAEQYQDRQQQQRQRQLQQPQEQPRTQQQQQQSQQQQQQQGEGTQPSKLRSAGVQTKGQAALTGWGAARGDLAINYNSTNNNNNNYNNNNNNNNKNNNNNNNHNQPLASAAESSEGRRCASAVSGVPRVGSLPEGSGGPKVRRPSSGDRGGRDRPSSGGRTKERWDRAMQRLAGSSESDFAGNNHQEQQPVSQPLSLSATQKPLKGWQEERVGLRQQAAAPRSVSATQAAA</sequence>
<evidence type="ECO:0000313" key="3">
    <source>
        <dbReference type="Proteomes" id="UP000626109"/>
    </source>
</evidence>
<accession>A0A813JBK2</accession>
<feature type="compositionally biased region" description="Low complexity" evidence="1">
    <location>
        <begin position="42"/>
        <end position="89"/>
    </location>
</feature>
<feature type="compositionally biased region" description="Polar residues" evidence="1">
    <location>
        <begin position="90"/>
        <end position="105"/>
    </location>
</feature>
<feature type="region of interest" description="Disordered" evidence="1">
    <location>
        <begin position="42"/>
        <end position="105"/>
    </location>
</feature>
<feature type="non-terminal residue" evidence="2">
    <location>
        <position position="1"/>
    </location>
</feature>
<proteinExistence type="predicted"/>
<dbReference type="AlphaFoldDB" id="A0A813JBK2"/>
<comment type="caution">
    <text evidence="2">The sequence shown here is derived from an EMBL/GenBank/DDBJ whole genome shotgun (WGS) entry which is preliminary data.</text>
</comment>
<gene>
    <name evidence="2" type="ORF">PGLA2088_LOCUS19086</name>
</gene>
<evidence type="ECO:0000313" key="2">
    <source>
        <dbReference type="EMBL" id="CAE8674742.1"/>
    </source>
</evidence>
<name>A0A813JBK2_POLGL</name>
<feature type="compositionally biased region" description="Low complexity" evidence="1">
    <location>
        <begin position="125"/>
        <end position="153"/>
    </location>
</feature>
<protein>
    <submittedName>
        <fullName evidence="2">Uncharacterized protein</fullName>
    </submittedName>
</protein>
<feature type="compositionally biased region" description="Polar residues" evidence="1">
    <location>
        <begin position="222"/>
        <end position="250"/>
    </location>
</feature>
<feature type="region of interest" description="Disordered" evidence="1">
    <location>
        <begin position="125"/>
        <end position="280"/>
    </location>
</feature>
<feature type="non-terminal residue" evidence="2">
    <location>
        <position position="280"/>
    </location>
</feature>